<organism evidence="2 3">
    <name type="scientific">Dyadobacter luteus</name>
    <dbReference type="NCBI Taxonomy" id="2259619"/>
    <lineage>
        <taxon>Bacteria</taxon>
        <taxon>Pseudomonadati</taxon>
        <taxon>Bacteroidota</taxon>
        <taxon>Cytophagia</taxon>
        <taxon>Cytophagales</taxon>
        <taxon>Spirosomataceae</taxon>
        <taxon>Dyadobacter</taxon>
    </lineage>
</organism>
<keyword evidence="3" id="KW-1185">Reference proteome</keyword>
<sequence length="205" mass="23566">MFTKTKNIDTAFRHIRLFTLIVIIGCIVLCCFTVYKSHQMVTSIQGKIYILANGKALEAYAEERKDNVPVEARDHVKTFHRLFFTLSPDEKSIREYVGKALYLADATAKKEYDNLTEKGFYTGIISGNINQEISIDSIHVDTAVYPYFFRCHATQFITRATSIVSRSLVTEGYLRNVPRSDNNPHGFLIEKWLTTDNKDIKIQNR</sequence>
<accession>A0A3D8Y9L8</accession>
<dbReference type="RefSeq" id="WP_115831911.1">
    <property type="nucleotide sequence ID" value="NZ_QNUL01000012.1"/>
</dbReference>
<feature type="transmembrane region" description="Helical" evidence="1">
    <location>
        <begin position="15"/>
        <end position="35"/>
    </location>
</feature>
<protein>
    <submittedName>
        <fullName evidence="2">Conjugative transposon protein TraK</fullName>
    </submittedName>
</protein>
<keyword evidence="1" id="KW-0812">Transmembrane</keyword>
<gene>
    <name evidence="2" type="primary">traK</name>
    <name evidence="2" type="ORF">DSL64_15955</name>
</gene>
<evidence type="ECO:0000313" key="3">
    <source>
        <dbReference type="Proteomes" id="UP000256373"/>
    </source>
</evidence>
<name>A0A3D8Y9L8_9BACT</name>
<dbReference type="AlphaFoldDB" id="A0A3D8Y9L8"/>
<dbReference type="NCBIfam" id="TIGR03781">
    <property type="entry name" value="Bac_Flav_CT_K"/>
    <property type="match status" value="1"/>
</dbReference>
<dbReference type="OrthoDB" id="1039148at2"/>
<evidence type="ECO:0000256" key="1">
    <source>
        <dbReference type="SAM" id="Phobius"/>
    </source>
</evidence>
<keyword evidence="1" id="KW-1133">Transmembrane helix</keyword>
<proteinExistence type="predicted"/>
<keyword evidence="1" id="KW-0472">Membrane</keyword>
<comment type="caution">
    <text evidence="2">The sequence shown here is derived from an EMBL/GenBank/DDBJ whole genome shotgun (WGS) entry which is preliminary data.</text>
</comment>
<dbReference type="InterPro" id="IPR022276">
    <property type="entry name" value="Conjug_transposon_TraK"/>
</dbReference>
<reference evidence="2 3" key="1">
    <citation type="submission" date="2018-07" db="EMBL/GenBank/DDBJ databases">
        <title>Dyadobacter roseus sp. nov., isolated from rose rhizosphere soil.</title>
        <authorList>
            <person name="Chen L."/>
        </authorList>
    </citation>
    <scope>NUCLEOTIDE SEQUENCE [LARGE SCALE GENOMIC DNA]</scope>
    <source>
        <strain evidence="2 3">RS19</strain>
    </source>
</reference>
<evidence type="ECO:0000313" key="2">
    <source>
        <dbReference type="EMBL" id="REA60166.1"/>
    </source>
</evidence>
<dbReference type="Proteomes" id="UP000256373">
    <property type="component" value="Unassembled WGS sequence"/>
</dbReference>
<dbReference type="EMBL" id="QNUL01000012">
    <property type="protein sequence ID" value="REA60166.1"/>
    <property type="molecule type" value="Genomic_DNA"/>
</dbReference>